<proteinExistence type="predicted"/>
<name>A0A7J7N0H0_9MAGN</name>
<protein>
    <submittedName>
        <fullName evidence="1">Uncharacterized protein</fullName>
    </submittedName>
</protein>
<comment type="caution">
    <text evidence="1">The sequence shown here is derived from an EMBL/GenBank/DDBJ whole genome shotgun (WGS) entry which is preliminary data.</text>
</comment>
<dbReference type="EMBL" id="JACGCM010001161">
    <property type="protein sequence ID" value="KAF6160689.1"/>
    <property type="molecule type" value="Genomic_DNA"/>
</dbReference>
<keyword evidence="2" id="KW-1185">Reference proteome</keyword>
<reference evidence="1 2" key="1">
    <citation type="journal article" date="2020" name="IScience">
        <title>Genome Sequencing of the Endangered Kingdonia uniflora (Circaeasteraceae, Ranunculales) Reveals Potential Mechanisms of Evolutionary Specialization.</title>
        <authorList>
            <person name="Sun Y."/>
            <person name="Deng T."/>
            <person name="Zhang A."/>
            <person name="Moore M.J."/>
            <person name="Landis J.B."/>
            <person name="Lin N."/>
            <person name="Zhang H."/>
            <person name="Zhang X."/>
            <person name="Huang J."/>
            <person name="Zhang X."/>
            <person name="Sun H."/>
            <person name="Wang H."/>
        </authorList>
    </citation>
    <scope>NUCLEOTIDE SEQUENCE [LARGE SCALE GENOMIC DNA]</scope>
    <source>
        <strain evidence="1">TB1705</strain>
        <tissue evidence="1">Leaf</tissue>
    </source>
</reference>
<evidence type="ECO:0000313" key="2">
    <source>
        <dbReference type="Proteomes" id="UP000541444"/>
    </source>
</evidence>
<organism evidence="1 2">
    <name type="scientific">Kingdonia uniflora</name>
    <dbReference type="NCBI Taxonomy" id="39325"/>
    <lineage>
        <taxon>Eukaryota</taxon>
        <taxon>Viridiplantae</taxon>
        <taxon>Streptophyta</taxon>
        <taxon>Embryophyta</taxon>
        <taxon>Tracheophyta</taxon>
        <taxon>Spermatophyta</taxon>
        <taxon>Magnoliopsida</taxon>
        <taxon>Ranunculales</taxon>
        <taxon>Circaeasteraceae</taxon>
        <taxon>Kingdonia</taxon>
    </lineage>
</organism>
<dbReference type="AlphaFoldDB" id="A0A7J7N0H0"/>
<evidence type="ECO:0000313" key="1">
    <source>
        <dbReference type="EMBL" id="KAF6160689.1"/>
    </source>
</evidence>
<dbReference type="Proteomes" id="UP000541444">
    <property type="component" value="Unassembled WGS sequence"/>
</dbReference>
<gene>
    <name evidence="1" type="ORF">GIB67_019629</name>
</gene>
<accession>A0A7J7N0H0</accession>
<sequence length="167" mass="19955">MFGRWTPQMELKLLRIFLKAEVEKDVHLCTETYLPKPFWVDLAWKFNDSSTRANKTGVQLHSKFRRMKTEHSPYRRGQSPLYKKREYCTLMDILKNNVEPSISQPSSSFTTFSSVNQIPHTLDSPYSIRNRLNILEPMFDEKMTDETMFLSILIHYLPYEDWCEKFM</sequence>